<accession>A0A6F9F5G6</accession>
<reference evidence="1" key="1">
    <citation type="journal article" date="2020" name="J. ISSAAS">
        <title>Identification of Adomavirus Virion Proteins.</title>
        <authorList>
            <person name="Welch N.L."/>
            <person name="Tisza M.J."/>
            <person name="Starrett G.J."/>
            <person name="Belford A.K."/>
            <person name="Pastrana D.V."/>
            <person name="Pang Y.-Y.S."/>
            <person name="Schiller J.T."/>
            <person name="An P."/>
            <person name="Cantolupo P.G."/>
            <person name="Pipas J.M."/>
            <person name="Koda S."/>
            <person name="Subramaniam K."/>
            <person name="Waltzek T.B."/>
            <person name="Bian C."/>
            <person name="Shi Q."/>
            <person name="Ruan Z."/>
            <person name="Ng T.F.F."/>
            <person name="Buck C.B."/>
        </authorList>
    </citation>
    <scope>NUCLEOTIDE SEQUENCE</scope>
    <source>
        <strain evidence="1">5629</strain>
    </source>
</reference>
<evidence type="ECO:0000313" key="1">
    <source>
        <dbReference type="EMBL" id="DAC81115.1"/>
    </source>
</evidence>
<organism evidence="1">
    <name type="scientific">Barramundi adomavirus</name>
    <dbReference type="NCBI Taxonomy" id="2609870"/>
    <lineage>
        <taxon>Viruses</taxon>
        <taxon>Adomaviruses</taxon>
    </lineage>
</organism>
<dbReference type="EMBL" id="BK011012">
    <property type="protein sequence ID" value="DAC81115.1"/>
    <property type="molecule type" value="Genomic_DNA"/>
</dbReference>
<name>A0A6F9F5G6_9VIRU</name>
<sequence length="127" mass="15348">MSFSSTFFLVRNFCTWMRCRWSLTTINRAHKKFLRRKRWWCRRFRQITELCSLSCWAIIIFYLCLCFTVSTLHEYGKITMNVKCAIIKLYSCCGRWCRMMIIHDVPFPVACQTLNRALSCSRGIFWK</sequence>
<proteinExistence type="predicted"/>
<protein>
    <submittedName>
        <fullName evidence="1">EO6b</fullName>
    </submittedName>
</protein>